<reference evidence="1 2" key="1">
    <citation type="journal article" date="2012" name="BMC Genomics">
        <title>Tools to kill: Genome of one of the most destructive plant pathogenic fungi Macrophomina phaseolina.</title>
        <authorList>
            <person name="Islam M.S."/>
            <person name="Haque M.S."/>
            <person name="Islam M.M."/>
            <person name="Emdad E.M."/>
            <person name="Halim A."/>
            <person name="Hossen Q.M.M."/>
            <person name="Hossain M.Z."/>
            <person name="Ahmed B."/>
            <person name="Rahim S."/>
            <person name="Rahman M.S."/>
            <person name="Alam M.M."/>
            <person name="Hou S."/>
            <person name="Wan X."/>
            <person name="Saito J.A."/>
            <person name="Alam M."/>
        </authorList>
    </citation>
    <scope>NUCLEOTIDE SEQUENCE [LARGE SCALE GENOMIC DNA]</scope>
    <source>
        <strain evidence="1 2">MS6</strain>
    </source>
</reference>
<dbReference type="HOGENOM" id="CLU_1825659_0_0_1"/>
<dbReference type="InParanoid" id="K2RJ23"/>
<dbReference type="VEuPathDB" id="FungiDB:MPH_12820"/>
<comment type="caution">
    <text evidence="1">The sequence shown here is derived from an EMBL/GenBank/DDBJ whole genome shotgun (WGS) entry which is preliminary data.</text>
</comment>
<evidence type="ECO:0000313" key="1">
    <source>
        <dbReference type="EMBL" id="EKG10089.1"/>
    </source>
</evidence>
<protein>
    <submittedName>
        <fullName evidence="1">Uncharacterized protein</fullName>
    </submittedName>
</protein>
<sequence>MPSQKIRLALERSGVVSSIRTQVFIRPKGDGFRVNTSASHDRGADEEGTVSCFFSFAQHYQTLETTDEITARTEHWYGKYASLVDNGRDTPNKSAWPVLNHKFLAPSLDHESSERRHRDWKWEDCIHTEKYINAYTDHTDR</sequence>
<dbReference type="Proteomes" id="UP000007129">
    <property type="component" value="Unassembled WGS sequence"/>
</dbReference>
<dbReference type="EMBL" id="AHHD01000527">
    <property type="protein sequence ID" value="EKG10089.1"/>
    <property type="molecule type" value="Genomic_DNA"/>
</dbReference>
<name>K2RJ23_MACPH</name>
<organism evidence="1 2">
    <name type="scientific">Macrophomina phaseolina (strain MS6)</name>
    <name type="common">Charcoal rot fungus</name>
    <dbReference type="NCBI Taxonomy" id="1126212"/>
    <lineage>
        <taxon>Eukaryota</taxon>
        <taxon>Fungi</taxon>
        <taxon>Dikarya</taxon>
        <taxon>Ascomycota</taxon>
        <taxon>Pezizomycotina</taxon>
        <taxon>Dothideomycetes</taxon>
        <taxon>Dothideomycetes incertae sedis</taxon>
        <taxon>Botryosphaeriales</taxon>
        <taxon>Botryosphaeriaceae</taxon>
        <taxon>Macrophomina</taxon>
    </lineage>
</organism>
<accession>K2RJ23</accession>
<proteinExistence type="predicted"/>
<evidence type="ECO:0000313" key="2">
    <source>
        <dbReference type="Proteomes" id="UP000007129"/>
    </source>
</evidence>
<dbReference type="AlphaFoldDB" id="K2RJ23"/>
<gene>
    <name evidence="1" type="ORF">MPH_12820</name>
</gene>